<keyword evidence="7" id="KW-1185">Reference proteome</keyword>
<dbReference type="RefSeq" id="WP_029054789.1">
    <property type="nucleotide sequence ID" value="NZ_CP015108.1"/>
</dbReference>
<dbReference type="PROSITE" id="PS50111">
    <property type="entry name" value="CHEMOTAXIS_TRANSDUC_2"/>
    <property type="match status" value="1"/>
</dbReference>
<dbReference type="EMBL" id="CP015108">
    <property type="protein sequence ID" value="ARF14019.1"/>
    <property type="molecule type" value="Genomic_DNA"/>
</dbReference>
<proteinExistence type="predicted"/>
<feature type="transmembrane region" description="Helical" evidence="4">
    <location>
        <begin position="93"/>
        <end position="110"/>
    </location>
</feature>
<keyword evidence="4" id="KW-0812">Transmembrane</keyword>
<keyword evidence="1 2" id="KW-0807">Transducer</keyword>
<feature type="domain" description="Methyl-accepting transducer" evidence="5">
    <location>
        <begin position="209"/>
        <end position="466"/>
    </location>
</feature>
<gene>
    <name evidence="6" type="ORF">SporoS204_07585</name>
</gene>
<evidence type="ECO:0000256" key="3">
    <source>
        <dbReference type="SAM" id="Coils"/>
    </source>
</evidence>
<protein>
    <recommendedName>
        <fullName evidence="5">Methyl-accepting transducer domain-containing protein</fullName>
    </recommendedName>
</protein>
<keyword evidence="4" id="KW-0472">Membrane</keyword>
<accession>A0ABM6JV69</accession>
<feature type="transmembrane region" description="Helical" evidence="4">
    <location>
        <begin position="17"/>
        <end position="35"/>
    </location>
</feature>
<dbReference type="PANTHER" id="PTHR32089">
    <property type="entry name" value="METHYL-ACCEPTING CHEMOTAXIS PROTEIN MCPB"/>
    <property type="match status" value="1"/>
</dbReference>
<dbReference type="SMART" id="SM00283">
    <property type="entry name" value="MA"/>
    <property type="match status" value="1"/>
</dbReference>
<feature type="transmembrane region" description="Helical" evidence="4">
    <location>
        <begin position="140"/>
        <end position="161"/>
    </location>
</feature>
<feature type="transmembrane region" description="Helical" evidence="4">
    <location>
        <begin position="41"/>
        <end position="58"/>
    </location>
</feature>
<dbReference type="PANTHER" id="PTHR32089:SF112">
    <property type="entry name" value="LYSOZYME-LIKE PROTEIN-RELATED"/>
    <property type="match status" value="1"/>
</dbReference>
<dbReference type="SUPFAM" id="SSF58104">
    <property type="entry name" value="Methyl-accepting chemotaxis protein (MCP) signaling domain"/>
    <property type="match status" value="1"/>
</dbReference>
<feature type="coiled-coil region" evidence="3">
    <location>
        <begin position="448"/>
        <end position="478"/>
    </location>
</feature>
<evidence type="ECO:0000256" key="2">
    <source>
        <dbReference type="PROSITE-ProRule" id="PRU00284"/>
    </source>
</evidence>
<dbReference type="Proteomes" id="UP000192486">
    <property type="component" value="Chromosome"/>
</dbReference>
<evidence type="ECO:0000313" key="6">
    <source>
        <dbReference type="EMBL" id="ARF14019.1"/>
    </source>
</evidence>
<dbReference type="Pfam" id="PF00015">
    <property type="entry name" value="MCPsignal"/>
    <property type="match status" value="1"/>
</dbReference>
<keyword evidence="4" id="KW-1133">Transmembrane helix</keyword>
<evidence type="ECO:0000256" key="4">
    <source>
        <dbReference type="SAM" id="Phobius"/>
    </source>
</evidence>
<keyword evidence="3" id="KW-0175">Coiled coil</keyword>
<name>A0ABM6JV69_SPOUR</name>
<evidence type="ECO:0000313" key="7">
    <source>
        <dbReference type="Proteomes" id="UP000192486"/>
    </source>
</evidence>
<reference evidence="6 7" key="1">
    <citation type="submission" date="2016-04" db="EMBL/GenBank/DDBJ databases">
        <title>Comparative Genomics and Epigenetics of Sporosarcina ureae.</title>
        <authorList>
            <person name="Oliver A.S."/>
            <person name="Cooper K.K."/>
        </authorList>
    </citation>
    <scope>NUCLEOTIDE SEQUENCE [LARGE SCALE GENOMIC DNA]</scope>
    <source>
        <strain evidence="6 7">S204</strain>
    </source>
</reference>
<dbReference type="InterPro" id="IPR004089">
    <property type="entry name" value="MCPsignal_dom"/>
</dbReference>
<feature type="transmembrane region" description="Helical" evidence="4">
    <location>
        <begin position="70"/>
        <end position="87"/>
    </location>
</feature>
<sequence>MKIEELKHTDWMNKNKIMALSFGLAAGLGLLAQILLQSSAIIITSVTIPFVVAILFYLVMNRSTFIAKQFPYILVFLTFSISMSLILFSNANLGTIGVIYLILVLGAVHGKMRIIGFAYALSLLALLVNNTYFISPEIIVGSGSNLLLLHFLTALCLFLLVRQNDRVFQHVEELLALTSQKAEEEQVLFEELDTAVTKITSNLAFIQTNAARSTTSQREMLEAVNEVSSGSQHQADHIAEIAENAEQTHEAIQEISAGLGELGDKTNDAGSKAETGTTQMARLKESLDTFAKFFTDLNDTFGILSSKIDETNAFASSIKQITEQTNLLALNASIEAARAGEHGKGFAVVADEIRKLARLTDETLQKIDTNLVELNSTNTIAVGKLEEGLKQLTMQNSVADESSASFGMLHQVMSALQNELATFIHEFEIITGRTLTIRERTVEFAAVVEQSTAAVEELNATLTELAGEQEEIAKYINETHDEAISIRRT</sequence>
<organism evidence="6 7">
    <name type="scientific">Sporosarcina ureae</name>
    <dbReference type="NCBI Taxonomy" id="1571"/>
    <lineage>
        <taxon>Bacteria</taxon>
        <taxon>Bacillati</taxon>
        <taxon>Bacillota</taxon>
        <taxon>Bacilli</taxon>
        <taxon>Bacillales</taxon>
        <taxon>Caryophanaceae</taxon>
        <taxon>Sporosarcina</taxon>
    </lineage>
</organism>
<evidence type="ECO:0000256" key="1">
    <source>
        <dbReference type="ARBA" id="ARBA00023224"/>
    </source>
</evidence>
<dbReference type="Gene3D" id="1.10.287.950">
    <property type="entry name" value="Methyl-accepting chemotaxis protein"/>
    <property type="match status" value="1"/>
</dbReference>
<evidence type="ECO:0000259" key="5">
    <source>
        <dbReference type="PROSITE" id="PS50111"/>
    </source>
</evidence>
<feature type="transmembrane region" description="Helical" evidence="4">
    <location>
        <begin position="117"/>
        <end position="134"/>
    </location>
</feature>